<keyword evidence="4" id="KW-1185">Reference proteome</keyword>
<evidence type="ECO:0000313" key="4">
    <source>
        <dbReference type="Proteomes" id="UP001642484"/>
    </source>
</evidence>
<protein>
    <recommendedName>
        <fullName evidence="5">BZIP domain-containing protein</fullName>
    </recommendedName>
</protein>
<reference evidence="3 4" key="1">
    <citation type="submission" date="2024-02" db="EMBL/GenBank/DDBJ databases">
        <authorList>
            <person name="Chen Y."/>
            <person name="Shah S."/>
            <person name="Dougan E. K."/>
            <person name="Thang M."/>
            <person name="Chan C."/>
        </authorList>
    </citation>
    <scope>NUCLEOTIDE SEQUENCE [LARGE SCALE GENOMIC DNA]</scope>
</reference>
<gene>
    <name evidence="3" type="ORF">CCMP2556_LOCUS4914</name>
</gene>
<feature type="coiled-coil region" evidence="1">
    <location>
        <begin position="75"/>
        <end position="116"/>
    </location>
</feature>
<sequence>MAAAQKSGGRRKYLDIEVPNHADRKNRRAALQRVYESQRKGKRKRQHVPASSQSAASTNAGVAPITDTADRFTVLESLTHENYKLRNENDALCRKLRCTSASLKEAEHEILKLKEKLGSKAFPLSRALQCR</sequence>
<keyword evidence="1" id="KW-0175">Coiled coil</keyword>
<evidence type="ECO:0000256" key="1">
    <source>
        <dbReference type="SAM" id="Coils"/>
    </source>
</evidence>
<proteinExistence type="predicted"/>
<evidence type="ECO:0000313" key="3">
    <source>
        <dbReference type="EMBL" id="CAK8997590.1"/>
    </source>
</evidence>
<evidence type="ECO:0008006" key="5">
    <source>
        <dbReference type="Google" id="ProtNLM"/>
    </source>
</evidence>
<accession>A0ABP0I4S3</accession>
<feature type="compositionally biased region" description="Basic and acidic residues" evidence="2">
    <location>
        <begin position="12"/>
        <end position="23"/>
    </location>
</feature>
<name>A0ABP0I4S3_9DINO</name>
<feature type="region of interest" description="Disordered" evidence="2">
    <location>
        <begin position="1"/>
        <end position="63"/>
    </location>
</feature>
<evidence type="ECO:0000256" key="2">
    <source>
        <dbReference type="SAM" id="MobiDB-lite"/>
    </source>
</evidence>
<dbReference type="EMBL" id="CAXAMN010002069">
    <property type="protein sequence ID" value="CAK8997590.1"/>
    <property type="molecule type" value="Genomic_DNA"/>
</dbReference>
<dbReference type="Proteomes" id="UP001642484">
    <property type="component" value="Unassembled WGS sequence"/>
</dbReference>
<feature type="compositionally biased region" description="Polar residues" evidence="2">
    <location>
        <begin position="49"/>
        <end position="60"/>
    </location>
</feature>
<organism evidence="3 4">
    <name type="scientific">Durusdinium trenchii</name>
    <dbReference type="NCBI Taxonomy" id="1381693"/>
    <lineage>
        <taxon>Eukaryota</taxon>
        <taxon>Sar</taxon>
        <taxon>Alveolata</taxon>
        <taxon>Dinophyceae</taxon>
        <taxon>Suessiales</taxon>
        <taxon>Symbiodiniaceae</taxon>
        <taxon>Durusdinium</taxon>
    </lineage>
</organism>
<comment type="caution">
    <text evidence="3">The sequence shown here is derived from an EMBL/GenBank/DDBJ whole genome shotgun (WGS) entry which is preliminary data.</text>
</comment>